<evidence type="ECO:0000313" key="1">
    <source>
        <dbReference type="Ensembl" id="ENSSFAP00005040204.1"/>
    </source>
</evidence>
<protein>
    <submittedName>
        <fullName evidence="1">RAS guanyl releasing protein 2</fullName>
    </submittedName>
</protein>
<sequence length="177" mass="20264">MTFPHPFLYNKCESLHFLLLKRILVIRFHIKIPTKGCQTYGPLLTSVLLSTDEKGAVKDPTLVSMFLMMHPWYIPSTELAKKLVLKMVQPANNFASLYLITCHLSLSPLCLWSLSPRYWISEFPAEFNLNPELVDQIKDYKDLLTTEGNERQSQLIDLSNPGSVRRSAGVQNQLFHA</sequence>
<dbReference type="Ensembl" id="ENSSFAT00005041686.1">
    <property type="protein sequence ID" value="ENSSFAP00005040204.1"/>
    <property type="gene ID" value="ENSSFAG00005020075.1"/>
</dbReference>
<dbReference type="InterPro" id="IPR023578">
    <property type="entry name" value="Ras_GEF_dom_sf"/>
</dbReference>
<accession>A0A672IGB3</accession>
<evidence type="ECO:0000313" key="2">
    <source>
        <dbReference type="Proteomes" id="UP000472267"/>
    </source>
</evidence>
<reference evidence="1" key="1">
    <citation type="submission" date="2025-08" db="UniProtKB">
        <authorList>
            <consortium name="Ensembl"/>
        </authorList>
    </citation>
    <scope>IDENTIFICATION</scope>
</reference>
<keyword evidence="2" id="KW-1185">Reference proteome</keyword>
<name>A0A672IGB3_SALFA</name>
<dbReference type="AlphaFoldDB" id="A0A672IGB3"/>
<dbReference type="Gene3D" id="1.20.870.10">
    <property type="entry name" value="Son of sevenless (SoS) protein Chain: S domain 1"/>
    <property type="match status" value="1"/>
</dbReference>
<reference evidence="1" key="2">
    <citation type="submission" date="2025-09" db="UniProtKB">
        <authorList>
            <consortium name="Ensembl"/>
        </authorList>
    </citation>
    <scope>IDENTIFICATION</scope>
</reference>
<organism evidence="1 2">
    <name type="scientific">Salarias fasciatus</name>
    <name type="common">Jewelled blenny</name>
    <name type="synonym">Blennius fasciatus</name>
    <dbReference type="NCBI Taxonomy" id="181472"/>
    <lineage>
        <taxon>Eukaryota</taxon>
        <taxon>Metazoa</taxon>
        <taxon>Chordata</taxon>
        <taxon>Craniata</taxon>
        <taxon>Vertebrata</taxon>
        <taxon>Euteleostomi</taxon>
        <taxon>Actinopterygii</taxon>
        <taxon>Neopterygii</taxon>
        <taxon>Teleostei</taxon>
        <taxon>Neoteleostei</taxon>
        <taxon>Acanthomorphata</taxon>
        <taxon>Ovalentaria</taxon>
        <taxon>Blenniimorphae</taxon>
        <taxon>Blenniiformes</taxon>
        <taxon>Blennioidei</taxon>
        <taxon>Blenniidae</taxon>
        <taxon>Salariinae</taxon>
        <taxon>Salarias</taxon>
    </lineage>
</organism>
<dbReference type="Proteomes" id="UP000472267">
    <property type="component" value="Unassembled WGS sequence"/>
</dbReference>
<dbReference type="SUPFAM" id="SSF48366">
    <property type="entry name" value="Ras GEF"/>
    <property type="match status" value="1"/>
</dbReference>
<proteinExistence type="predicted"/>